<feature type="compositionally biased region" description="Polar residues" evidence="2">
    <location>
        <begin position="992"/>
        <end position="1011"/>
    </location>
</feature>
<feature type="compositionally biased region" description="Low complexity" evidence="2">
    <location>
        <begin position="519"/>
        <end position="531"/>
    </location>
</feature>
<keyword evidence="5" id="KW-1185">Reference proteome</keyword>
<feature type="compositionally biased region" description="Pro residues" evidence="2">
    <location>
        <begin position="615"/>
        <end position="630"/>
    </location>
</feature>
<protein>
    <recommendedName>
        <fullName evidence="3">WW domain-containing protein</fullName>
    </recommendedName>
</protein>
<feature type="region of interest" description="Disordered" evidence="2">
    <location>
        <begin position="129"/>
        <end position="155"/>
    </location>
</feature>
<feature type="region of interest" description="Disordered" evidence="2">
    <location>
        <begin position="992"/>
        <end position="1016"/>
    </location>
</feature>
<dbReference type="PANTHER" id="PTHR11254">
    <property type="entry name" value="HECT DOMAIN UBIQUITIN-PROTEIN LIGASE"/>
    <property type="match status" value="1"/>
</dbReference>
<feature type="region of interest" description="Disordered" evidence="2">
    <location>
        <begin position="471"/>
        <end position="672"/>
    </location>
</feature>
<dbReference type="PROSITE" id="PS50020">
    <property type="entry name" value="WW_DOMAIN_2"/>
    <property type="match status" value="3"/>
</dbReference>
<feature type="region of interest" description="Disordered" evidence="2">
    <location>
        <begin position="1270"/>
        <end position="1304"/>
    </location>
</feature>
<feature type="compositionally biased region" description="Polar residues" evidence="2">
    <location>
        <begin position="543"/>
        <end position="554"/>
    </location>
</feature>
<dbReference type="Proteomes" id="UP001497623">
    <property type="component" value="Unassembled WGS sequence"/>
</dbReference>
<feature type="region of interest" description="Disordered" evidence="2">
    <location>
        <begin position="168"/>
        <end position="200"/>
    </location>
</feature>
<feature type="compositionally biased region" description="Polar residues" evidence="2">
    <location>
        <begin position="169"/>
        <end position="179"/>
    </location>
</feature>
<dbReference type="GO" id="GO:0006511">
    <property type="term" value="P:ubiquitin-dependent protein catabolic process"/>
    <property type="evidence" value="ECO:0007669"/>
    <property type="project" value="TreeGrafter"/>
</dbReference>
<feature type="compositionally biased region" description="Low complexity" evidence="2">
    <location>
        <begin position="254"/>
        <end position="271"/>
    </location>
</feature>
<feature type="domain" description="WW" evidence="3">
    <location>
        <begin position="963"/>
        <end position="996"/>
    </location>
</feature>
<dbReference type="CDD" id="cd00201">
    <property type="entry name" value="WW"/>
    <property type="match status" value="3"/>
</dbReference>
<feature type="non-terminal residue" evidence="4">
    <location>
        <position position="1564"/>
    </location>
</feature>
<feature type="compositionally biased region" description="Polar residues" evidence="2">
    <location>
        <begin position="430"/>
        <end position="455"/>
    </location>
</feature>
<feature type="non-terminal residue" evidence="4">
    <location>
        <position position="1"/>
    </location>
</feature>
<comment type="caution">
    <text evidence="4">The sequence shown here is derived from an EMBL/GenBank/DDBJ whole genome shotgun (WGS) entry which is preliminary data.</text>
</comment>
<feature type="compositionally biased region" description="Polar residues" evidence="2">
    <location>
        <begin position="1072"/>
        <end position="1087"/>
    </location>
</feature>
<feature type="compositionally biased region" description="Pro residues" evidence="2">
    <location>
        <begin position="892"/>
        <end position="902"/>
    </location>
</feature>
<dbReference type="EMBL" id="CAXKWB010011771">
    <property type="protein sequence ID" value="CAL4102284.1"/>
    <property type="molecule type" value="Genomic_DNA"/>
</dbReference>
<feature type="region of interest" description="Disordered" evidence="2">
    <location>
        <begin position="252"/>
        <end position="276"/>
    </location>
</feature>
<dbReference type="InterPro" id="IPR001202">
    <property type="entry name" value="WW_dom"/>
</dbReference>
<evidence type="ECO:0000313" key="5">
    <source>
        <dbReference type="Proteomes" id="UP001497623"/>
    </source>
</evidence>
<dbReference type="GO" id="GO:0061630">
    <property type="term" value="F:ubiquitin protein ligase activity"/>
    <property type="evidence" value="ECO:0007669"/>
    <property type="project" value="TreeGrafter"/>
</dbReference>
<dbReference type="SUPFAM" id="SSF51045">
    <property type="entry name" value="WW domain"/>
    <property type="match status" value="3"/>
</dbReference>
<feature type="region of interest" description="Disordered" evidence="2">
    <location>
        <begin position="384"/>
        <end position="455"/>
    </location>
</feature>
<reference evidence="4 5" key="1">
    <citation type="submission" date="2024-05" db="EMBL/GenBank/DDBJ databases">
        <authorList>
            <person name="Wallberg A."/>
        </authorList>
    </citation>
    <scope>NUCLEOTIDE SEQUENCE [LARGE SCALE GENOMIC DNA]</scope>
</reference>
<dbReference type="PROSITE" id="PS01159">
    <property type="entry name" value="WW_DOMAIN_1"/>
    <property type="match status" value="2"/>
</dbReference>
<gene>
    <name evidence="4" type="ORF">MNOR_LOCUS17264</name>
</gene>
<sequence>NSILKDESVTSNVQQNVDEANNKIQESDYSPIWKYSCKGEGCVSSSSQMNGEEAIYETVYPADEYPSVTANHEIPSSAITVPPLTNAAPLSLPHILRAAVNEESPPPLPPRTKSLSHRPLERSMALQTGVSAMPLSNPARKRPTPPPISLKSSNGLISDNGGSLGICVSENNSVESDGGNSVRPKVSHPSTSSQSSCDSEDCTSAQLDCKRKQYSTDCSFSYDIVDLDQITQGSECGSLNQTNIDHLCHTTTNSSSQGLHSSLQSSSCASMESDDVPEEYVPRPLKLGTDEESVSQVETTNGLAPLATPEQDSSLLQEAVSTDTLLDNAQDSSCDSTDVGAYCGSLTGEVSSSALADDYDYDCDNSNAATSFNLYGYFDTVKPVSRRQSREMSSPMSDVIGEEEDIDSPSPAYPGESSQSSSKPEHSTSYSHSAPPNNEMQPLGRSLSSESNYNDNLPLIRDATFTTAGGGLSLQQSDSQQVFSSTSECGSFSGSTWSHGGEESSGGPGGSESTCLIFSTGSSSSNSVFASPTAEANDLNLESHITSSSITQMNIPHEEGQHQQQDVPVVSQDASVRPRKEQLPPVSSSTDEDIPPAVPPHKPHHRQLKALVHPPLCPPTPTHHPKPQPPERTTSDKREREGNKELPLETSRESGDEKGNSSLHPKLSRQPSLGDWLRRYPKVEITLDQTLPPNVEARKDSCGRIFFIDHVAKTTSWEWPPPASTSTHRPVFFVPQQVDAATAALKRRSLCESSDGECSAAFGLGSNEVEASCSAVTLPSASEQQLLTKSSEVISDNQDEGAIALPVSTPTSTCVTLSVTTTTTSLQGGPGHVMRILGPLKGNISIHDCATTISSCTAVTAVSTVDSIAAATNGSTPPPTPPPRPHHRLSRPTPPHPPPLPPQCTSQCPPTPTHHAKRQHTPGYSEQECQVGHSERHSRSMRLPSIPERSIKFQRVEAQPGEEPLPKNWEARIDSHGRIFYIDHMNRKTQWQRPLATDSAQTQRKLQCSDQLHSRQQLDRRYQSIRRTITSRRLDGMEDFSMAAASPPAVTAASSPTTNSTGVGANFSSTTMCSNSSTAVTPTEHGTSASVEPSPSSSVAPSPAPSPVPTATGTLASATSISPPQSATLASVSTTTDSGVGSSLSSANNFDREMLLQLPAVKFLSRSDFYTILHMNDNAFELYERSGSLRHMISRIRRDPQAFIRYQHNRDLVNIVNHFADRERDLPTDWEGKYDRSGKLFFIDHSSKTTSFMDPRLPVDVPELNTSKLTVPSAVNRRSRSPGLGDDDASRVRSPSPLPPPPTTINGSCGGVAAHVTPNIPTAYNDKVVAWLRQPNIMDILSERHSVLRTSQTLRDKIAAIRMDGTHALDRLCHDLDLTILLSLFEHEIMSYVPPVLGISPRGSPQPSPCASPGLGRAAARTPAPYRRDFEAKLRNFYRKLESKGYGQGPSKLKINSLKICLKREIFNTIMFSMIHEVQHRVFITFCRAVQLIQGGVTKMHFFLLFFLKFSDHFYPLYELNGFTEFLQILPMCQVLECCGQWVPLTHWPLATPHTGPLPLATTF</sequence>
<feature type="compositionally biased region" description="Low complexity" evidence="2">
    <location>
        <begin position="473"/>
        <end position="499"/>
    </location>
</feature>
<feature type="domain" description="WW" evidence="3">
    <location>
        <begin position="689"/>
        <end position="722"/>
    </location>
</feature>
<feature type="compositionally biased region" description="Low complexity" evidence="2">
    <location>
        <begin position="1131"/>
        <end position="1146"/>
    </location>
</feature>
<dbReference type="GO" id="GO:0016567">
    <property type="term" value="P:protein ubiquitination"/>
    <property type="evidence" value="ECO:0007669"/>
    <property type="project" value="TreeGrafter"/>
</dbReference>
<dbReference type="GO" id="GO:0005737">
    <property type="term" value="C:cytoplasm"/>
    <property type="evidence" value="ECO:0007669"/>
    <property type="project" value="TreeGrafter"/>
</dbReference>
<feature type="region of interest" description="Disordered" evidence="2">
    <location>
        <begin position="870"/>
        <end position="943"/>
    </location>
</feature>
<feature type="compositionally biased region" description="Low complexity" evidence="2">
    <location>
        <begin position="1088"/>
        <end position="1101"/>
    </location>
</feature>
<dbReference type="PANTHER" id="PTHR11254:SF320">
    <property type="entry name" value="HECT-TYPE E3 UBIQUITIN TRANSFERASE"/>
    <property type="match status" value="1"/>
</dbReference>
<dbReference type="Pfam" id="PF18436">
    <property type="entry name" value="HECW1_helix"/>
    <property type="match status" value="1"/>
</dbReference>
<dbReference type="InterPro" id="IPR050409">
    <property type="entry name" value="E3_ubiq-protein_ligase"/>
</dbReference>
<accession>A0AAV2QXH5</accession>
<evidence type="ECO:0000259" key="3">
    <source>
        <dbReference type="PROSITE" id="PS50020"/>
    </source>
</evidence>
<feature type="compositionally biased region" description="Basic and acidic residues" evidence="2">
    <location>
        <begin position="633"/>
        <end position="659"/>
    </location>
</feature>
<name>A0AAV2QXH5_MEGNR</name>
<keyword evidence="1" id="KW-0808">Transferase</keyword>
<organism evidence="4 5">
    <name type="scientific">Meganyctiphanes norvegica</name>
    <name type="common">Northern krill</name>
    <name type="synonym">Thysanopoda norvegica</name>
    <dbReference type="NCBI Taxonomy" id="48144"/>
    <lineage>
        <taxon>Eukaryota</taxon>
        <taxon>Metazoa</taxon>
        <taxon>Ecdysozoa</taxon>
        <taxon>Arthropoda</taxon>
        <taxon>Crustacea</taxon>
        <taxon>Multicrustacea</taxon>
        <taxon>Malacostraca</taxon>
        <taxon>Eumalacostraca</taxon>
        <taxon>Eucarida</taxon>
        <taxon>Euphausiacea</taxon>
        <taxon>Euphausiidae</taxon>
        <taxon>Meganyctiphanes</taxon>
    </lineage>
</organism>
<evidence type="ECO:0000313" key="4">
    <source>
        <dbReference type="EMBL" id="CAL4102284.1"/>
    </source>
</evidence>
<feature type="compositionally biased region" description="Polar residues" evidence="2">
    <location>
        <begin position="1111"/>
        <end position="1130"/>
    </location>
</feature>
<feature type="region of interest" description="Disordered" evidence="2">
    <location>
        <begin position="1072"/>
        <end position="1146"/>
    </location>
</feature>
<feature type="compositionally biased region" description="Polar residues" evidence="2">
    <location>
        <begin position="9"/>
        <end position="25"/>
    </location>
</feature>
<dbReference type="Pfam" id="PF00397">
    <property type="entry name" value="WW"/>
    <property type="match status" value="1"/>
</dbReference>
<feature type="region of interest" description="Disordered" evidence="2">
    <location>
        <begin position="1"/>
        <end position="25"/>
    </location>
</feature>
<dbReference type="SMART" id="SM00456">
    <property type="entry name" value="WW"/>
    <property type="match status" value="3"/>
</dbReference>
<dbReference type="GO" id="GO:0048814">
    <property type="term" value="P:regulation of dendrite morphogenesis"/>
    <property type="evidence" value="ECO:0007669"/>
    <property type="project" value="TreeGrafter"/>
</dbReference>
<dbReference type="InterPro" id="IPR036020">
    <property type="entry name" value="WW_dom_sf"/>
</dbReference>
<proteinExistence type="predicted"/>
<feature type="domain" description="WW" evidence="3">
    <location>
        <begin position="1224"/>
        <end position="1257"/>
    </location>
</feature>
<dbReference type="Gene3D" id="2.20.70.10">
    <property type="match status" value="3"/>
</dbReference>
<evidence type="ECO:0000256" key="1">
    <source>
        <dbReference type="ARBA" id="ARBA00022679"/>
    </source>
</evidence>
<evidence type="ECO:0000256" key="2">
    <source>
        <dbReference type="SAM" id="MobiDB-lite"/>
    </source>
</evidence>
<dbReference type="InterPro" id="IPR040524">
    <property type="entry name" value="HECW1_helix"/>
</dbReference>